<dbReference type="Pfam" id="PF04422">
    <property type="entry name" value="FrhB_FdhB_N"/>
    <property type="match status" value="1"/>
</dbReference>
<protein>
    <submittedName>
        <fullName evidence="3">Coenzyme F420-reducing hydrogenase beta subunit</fullName>
    </submittedName>
</protein>
<dbReference type="GO" id="GO:0052592">
    <property type="term" value="F:oxidoreductase activity, acting on CH or CH2 groups, with an iron-sulfur protein as acceptor"/>
    <property type="evidence" value="ECO:0007669"/>
    <property type="project" value="TreeGrafter"/>
</dbReference>
<evidence type="ECO:0000313" key="4">
    <source>
        <dbReference type="Proteomes" id="UP000256388"/>
    </source>
</evidence>
<dbReference type="PANTHER" id="PTHR31332">
    <property type="entry name" value="7-HYDROXYMETHYL CHLOROPHYLL A REDUCTASE, CHLOROPLASTIC"/>
    <property type="match status" value="1"/>
</dbReference>
<reference evidence="3 4" key="1">
    <citation type="submission" date="2018-08" db="EMBL/GenBank/DDBJ databases">
        <title>Genomic Encyclopedia of Type Strains, Phase IV (KMG-IV): sequencing the most valuable type-strain genomes for metagenomic binning, comparative biology and taxonomic classification.</title>
        <authorList>
            <person name="Goeker M."/>
        </authorList>
    </citation>
    <scope>NUCLEOTIDE SEQUENCE [LARGE SCALE GENOMIC DNA]</scope>
    <source>
        <strain evidence="3 4">DSM 23923</strain>
    </source>
</reference>
<feature type="domain" description="Coenzyme F420 hydrogenase/dehydrogenase beta subunit N-terminal" evidence="1">
    <location>
        <begin position="12"/>
        <end position="84"/>
    </location>
</feature>
<sequence>MQQYIGTFRQSYFAYAGDELIREHAASGGVITALLDFALRSKRIDGALVCSTAVIDGHVVPQFTIAADRQTLLTAQGSKYIAVDFNRDALPLIRAFKGRLAVVALPCDLTNLRRLAEHDESIREKLILTIGLFCGHNSRPELTEMVVDKIKPAGAVLTDYRYRQGHWRGELEACFDNGDVIHKPFSYFSDYQNLFYFCQQKCHHCHDHTAYQADISIGDIWSLRMKENPIKHNAIIVRSESGAAIFEAALQAGAIKGQPEPIEEICEGQARSLPFHYNVSARARAGKKLGIAVKDPMQTRVRWFEFLTAYMALKNEKRSRGPEGMKEVAHIPRFILKLKLYVMKGLESI</sequence>
<dbReference type="PANTHER" id="PTHR31332:SF0">
    <property type="entry name" value="7-HYDROXYMETHYL CHLOROPHYLL A REDUCTASE, CHLOROPLASTIC"/>
    <property type="match status" value="1"/>
</dbReference>
<comment type="caution">
    <text evidence="3">The sequence shown here is derived from an EMBL/GenBank/DDBJ whole genome shotgun (WGS) entry which is preliminary data.</text>
</comment>
<feature type="domain" description="Coenzyme F420 hydrogenase/dehydrogenase beta subunit C-terminal" evidence="2">
    <location>
        <begin position="99"/>
        <end position="258"/>
    </location>
</feature>
<dbReference type="InterPro" id="IPR007525">
    <property type="entry name" value="FrhB_FdhB_C"/>
</dbReference>
<name>A0A347ZUP5_9CHLR</name>
<dbReference type="InterPro" id="IPR007516">
    <property type="entry name" value="Co_F420_Hydgase/DH_bsu_N"/>
</dbReference>
<evidence type="ECO:0000259" key="2">
    <source>
        <dbReference type="Pfam" id="PF04432"/>
    </source>
</evidence>
<dbReference type="Proteomes" id="UP000256388">
    <property type="component" value="Unassembled WGS sequence"/>
</dbReference>
<keyword evidence="4" id="KW-1185">Reference proteome</keyword>
<dbReference type="InterPro" id="IPR045220">
    <property type="entry name" value="FRHB/FDHB/HCAR-like"/>
</dbReference>
<gene>
    <name evidence="3" type="ORF">DFR64_0246</name>
</gene>
<dbReference type="Pfam" id="PF04432">
    <property type="entry name" value="FrhB_FdhB_C"/>
    <property type="match status" value="1"/>
</dbReference>
<dbReference type="AlphaFoldDB" id="A0A347ZUP5"/>
<proteinExistence type="predicted"/>
<evidence type="ECO:0000313" key="3">
    <source>
        <dbReference type="EMBL" id="REG10388.1"/>
    </source>
</evidence>
<accession>A0A347ZUP5</accession>
<dbReference type="RefSeq" id="WP_158675086.1">
    <property type="nucleotide sequence ID" value="NZ_AP018437.1"/>
</dbReference>
<evidence type="ECO:0000259" key="1">
    <source>
        <dbReference type="Pfam" id="PF04422"/>
    </source>
</evidence>
<organism evidence="3 4">
    <name type="scientific">Pelolinea submarina</name>
    <dbReference type="NCBI Taxonomy" id="913107"/>
    <lineage>
        <taxon>Bacteria</taxon>
        <taxon>Bacillati</taxon>
        <taxon>Chloroflexota</taxon>
        <taxon>Anaerolineae</taxon>
        <taxon>Anaerolineales</taxon>
        <taxon>Anaerolineaceae</taxon>
        <taxon>Pelolinea</taxon>
    </lineage>
</organism>
<dbReference type="EMBL" id="QUMS01000001">
    <property type="protein sequence ID" value="REG10388.1"/>
    <property type="molecule type" value="Genomic_DNA"/>
</dbReference>
<dbReference type="OrthoDB" id="9813230at2"/>